<dbReference type="SUPFAM" id="SSF51735">
    <property type="entry name" value="NAD(P)-binding Rossmann-fold domains"/>
    <property type="match status" value="1"/>
</dbReference>
<organism evidence="2 3">
    <name type="scientific">Arenimonas malthae CC-JY-1</name>
    <dbReference type="NCBI Taxonomy" id="1384054"/>
    <lineage>
        <taxon>Bacteria</taxon>
        <taxon>Pseudomonadati</taxon>
        <taxon>Pseudomonadota</taxon>
        <taxon>Gammaproteobacteria</taxon>
        <taxon>Lysobacterales</taxon>
        <taxon>Lysobacteraceae</taxon>
        <taxon>Arenimonas</taxon>
    </lineage>
</organism>
<dbReference type="PATRIC" id="fig|1384054.3.peg.1139"/>
<reference evidence="2 3" key="1">
    <citation type="submission" date="2013-09" db="EMBL/GenBank/DDBJ databases">
        <title>Genome sequencing of Arenimonas malthae.</title>
        <authorList>
            <person name="Chen F."/>
            <person name="Wang G."/>
        </authorList>
    </citation>
    <scope>NUCLEOTIDE SEQUENCE [LARGE SCALE GENOMIC DNA]</scope>
    <source>
        <strain evidence="2 3">CC-JY-1</strain>
    </source>
</reference>
<sequence length="255" mass="26201">MRVTDPLFDLTGQTALVSGASRGIGEAIAHLLAAHGAHVVCTSRKLEGCEAVAAAIRAAGGSAEAHAVHVGDPAAIEGLFATLDAAGRRVGILVNNAAANPYFGPAVDMTLDAYEKTVEVNLRGYFWTTVQAARRMKGHGGAIVNIASVNAERAAPGQLVYSMTKAGIVNMTEGFAKELAPLGVRVNAVLPGLTDTKFASALTGNPKIMDMMLRMIPLARVAQPGEIAPAVLFLVSPAASYLTGAALPVDGGYLA</sequence>
<dbReference type="PROSITE" id="PS00061">
    <property type="entry name" value="ADH_SHORT"/>
    <property type="match status" value="1"/>
</dbReference>
<dbReference type="NCBIfam" id="NF005559">
    <property type="entry name" value="PRK07231.1"/>
    <property type="match status" value="1"/>
</dbReference>
<dbReference type="InterPro" id="IPR020904">
    <property type="entry name" value="Sc_DH/Rdtase_CS"/>
</dbReference>
<dbReference type="PRINTS" id="PR00081">
    <property type="entry name" value="GDHRDH"/>
</dbReference>
<keyword evidence="3" id="KW-1185">Reference proteome</keyword>
<dbReference type="EMBL" id="AVCH01000145">
    <property type="protein sequence ID" value="KFN48767.1"/>
    <property type="molecule type" value="Genomic_DNA"/>
</dbReference>
<evidence type="ECO:0000256" key="1">
    <source>
        <dbReference type="ARBA" id="ARBA00006484"/>
    </source>
</evidence>
<dbReference type="CDD" id="cd05233">
    <property type="entry name" value="SDR_c"/>
    <property type="match status" value="1"/>
</dbReference>
<dbReference type="AlphaFoldDB" id="A0A091BB71"/>
<gene>
    <name evidence="2" type="ORF">N790_05790</name>
</gene>
<dbReference type="STRING" id="1384054.N790_05790"/>
<dbReference type="InterPro" id="IPR036291">
    <property type="entry name" value="NAD(P)-bd_dom_sf"/>
</dbReference>
<comment type="caution">
    <text evidence="2">The sequence shown here is derived from an EMBL/GenBank/DDBJ whole genome shotgun (WGS) entry which is preliminary data.</text>
</comment>
<evidence type="ECO:0008006" key="4">
    <source>
        <dbReference type="Google" id="ProtNLM"/>
    </source>
</evidence>
<accession>A0A091BB71</accession>
<dbReference type="PANTHER" id="PTHR43943:SF2">
    <property type="entry name" value="DEHYDROGENASE_REDUCTASE 4"/>
    <property type="match status" value="1"/>
</dbReference>
<dbReference type="Gene3D" id="3.40.50.720">
    <property type="entry name" value="NAD(P)-binding Rossmann-like Domain"/>
    <property type="match status" value="1"/>
</dbReference>
<dbReference type="Pfam" id="PF13561">
    <property type="entry name" value="adh_short_C2"/>
    <property type="match status" value="1"/>
</dbReference>
<dbReference type="Proteomes" id="UP000029392">
    <property type="component" value="Unassembled WGS sequence"/>
</dbReference>
<comment type="similarity">
    <text evidence="1">Belongs to the short-chain dehydrogenases/reductases (SDR) family.</text>
</comment>
<dbReference type="PANTHER" id="PTHR43943">
    <property type="entry name" value="DEHYDROGENASE/REDUCTASE (SDR FAMILY) MEMBER 4"/>
    <property type="match status" value="1"/>
</dbReference>
<dbReference type="FunFam" id="3.40.50.720:FF:000084">
    <property type="entry name" value="Short-chain dehydrogenase reductase"/>
    <property type="match status" value="1"/>
</dbReference>
<name>A0A091BB71_9GAMM</name>
<dbReference type="eggNOG" id="COG1028">
    <property type="taxonomic scope" value="Bacteria"/>
</dbReference>
<protein>
    <recommendedName>
        <fullName evidence="4">Short-chain dehydrogenase</fullName>
    </recommendedName>
</protein>
<evidence type="ECO:0000313" key="3">
    <source>
        <dbReference type="Proteomes" id="UP000029392"/>
    </source>
</evidence>
<dbReference type="InterPro" id="IPR002347">
    <property type="entry name" value="SDR_fam"/>
</dbReference>
<evidence type="ECO:0000313" key="2">
    <source>
        <dbReference type="EMBL" id="KFN48767.1"/>
    </source>
</evidence>
<dbReference type="PRINTS" id="PR00080">
    <property type="entry name" value="SDRFAMILY"/>
</dbReference>
<proteinExistence type="inferred from homology"/>